<evidence type="ECO:0000313" key="3">
    <source>
        <dbReference type="Proteomes" id="UP000003922"/>
    </source>
</evidence>
<feature type="domain" description="Helix-turn-helix" evidence="1">
    <location>
        <begin position="76"/>
        <end position="124"/>
    </location>
</feature>
<dbReference type="EMBL" id="AADV02000001">
    <property type="protein sequence ID" value="EAM53380.1"/>
    <property type="molecule type" value="Genomic_DNA"/>
</dbReference>
<reference evidence="2" key="2">
    <citation type="submission" date="2005-06" db="EMBL/GenBank/DDBJ databases">
        <title>Sequencing of the draft genome and assembly of Crocosphaera watsonii WH 8501.</title>
        <authorList>
            <consortium name="US DOE Joint Genome Institute (JGI-PGF)"/>
            <person name="Copeland A."/>
            <person name="Lucas S."/>
            <person name="Lapidus A."/>
            <person name="Barry K."/>
            <person name="Detter C."/>
            <person name="Glavina T."/>
            <person name="Hammon N."/>
            <person name="Israni S."/>
            <person name="Pitluck S."/>
            <person name="Richardson P."/>
        </authorList>
    </citation>
    <scope>NUCLEOTIDE SEQUENCE [LARGE SCALE GENOMIC DNA]</scope>
    <source>
        <strain evidence="2">WH 8501</strain>
    </source>
</reference>
<protein>
    <submittedName>
        <fullName evidence="2">Excisionase/Xis, DNA-binding</fullName>
    </submittedName>
</protein>
<dbReference type="RefSeq" id="WP_007303676.1">
    <property type="nucleotide sequence ID" value="NZ_AADV02000001.1"/>
</dbReference>
<dbReference type="InterPro" id="IPR010093">
    <property type="entry name" value="SinI_DNA-bd"/>
</dbReference>
<gene>
    <name evidence="2" type="ORF">CwatDRAFT_6414</name>
</gene>
<accession>Q4C9A6</accession>
<keyword evidence="3" id="KW-1185">Reference proteome</keyword>
<dbReference type="NCBIfam" id="TIGR01764">
    <property type="entry name" value="excise"/>
    <property type="match status" value="1"/>
</dbReference>
<dbReference type="KEGG" id="cwa:CwatDRAFT_6414"/>
<sequence length="156" mass="17937">MKEKVKESNLPVFETNLENTDLLRLEELLENAHPKLVGVDGEEVFLPESIYQILRQVTSLLAQGKGVTLVPQDHCLTTQEAANLLNISRPYLYTLLDNQEIPYILIGTHRRIKVEDILAYKTKRDSDRRQTLAQLIEESQELGFYEVERAESQEKG</sequence>
<dbReference type="GO" id="GO:0003677">
    <property type="term" value="F:DNA binding"/>
    <property type="evidence" value="ECO:0007669"/>
    <property type="project" value="UniProtKB-KW"/>
</dbReference>
<reference evidence="2" key="1">
    <citation type="submission" date="2004-02" db="EMBL/GenBank/DDBJ databases">
        <authorList>
            <consortium name="DOE Joint Genome Institute"/>
        </authorList>
    </citation>
    <scope>NUCLEOTIDE SEQUENCE [LARGE SCALE GENOMIC DNA]</scope>
    <source>
        <strain evidence="2">WH 8501</strain>
    </source>
</reference>
<reference evidence="2" key="3">
    <citation type="submission" date="2016-12" db="EMBL/GenBank/DDBJ databases">
        <title>Annotation of the draft genome assembly of Crocosphaera watsonii WH 8501.</title>
        <authorList>
            <consortium name="US DOE Joint Genome Institute (JGI-ORNL)"/>
            <person name="Larimer F."/>
            <person name="Land M."/>
        </authorList>
    </citation>
    <scope>NUCLEOTIDE SEQUENCE</scope>
    <source>
        <strain evidence="2">WH 8501</strain>
    </source>
</reference>
<organism evidence="2 3">
    <name type="scientific">Crocosphaera watsonii WH 8501</name>
    <dbReference type="NCBI Taxonomy" id="165597"/>
    <lineage>
        <taxon>Bacteria</taxon>
        <taxon>Bacillati</taxon>
        <taxon>Cyanobacteriota</taxon>
        <taxon>Cyanophyceae</taxon>
        <taxon>Oscillatoriophycideae</taxon>
        <taxon>Chroococcales</taxon>
        <taxon>Aphanothecaceae</taxon>
        <taxon>Crocosphaera</taxon>
    </lineage>
</organism>
<keyword evidence="2" id="KW-0238">DNA-binding</keyword>
<dbReference type="InterPro" id="IPR041657">
    <property type="entry name" value="HTH_17"/>
</dbReference>
<dbReference type="Pfam" id="PF12728">
    <property type="entry name" value="HTH_17"/>
    <property type="match status" value="1"/>
</dbReference>
<dbReference type="AlphaFoldDB" id="Q4C9A6"/>
<evidence type="ECO:0000259" key="1">
    <source>
        <dbReference type="Pfam" id="PF12728"/>
    </source>
</evidence>
<dbReference type="Proteomes" id="UP000003922">
    <property type="component" value="Unassembled WGS sequence"/>
</dbReference>
<proteinExistence type="predicted"/>
<name>Q4C9A6_CROWT</name>
<dbReference type="OrthoDB" id="26212at2"/>
<evidence type="ECO:0000313" key="2">
    <source>
        <dbReference type="EMBL" id="EAM53380.1"/>
    </source>
</evidence>
<comment type="caution">
    <text evidence="2">The sequence shown here is derived from an EMBL/GenBank/DDBJ whole genome shotgun (WGS) entry which is preliminary data.</text>
</comment>